<protein>
    <submittedName>
        <fullName evidence="3">Uncharacterized protein</fullName>
    </submittedName>
</protein>
<evidence type="ECO:0000313" key="4">
    <source>
        <dbReference type="Proteomes" id="UP001626536"/>
    </source>
</evidence>
<gene>
    <name evidence="3" type="ORF">RZS28_13115</name>
</gene>
<accession>A0ABZ0HQB7</accession>
<proteinExistence type="predicted"/>
<feature type="chain" id="PRO_5047156414" evidence="2">
    <location>
        <begin position="35"/>
        <end position="203"/>
    </location>
</feature>
<evidence type="ECO:0000313" key="3">
    <source>
        <dbReference type="EMBL" id="WOJ88748.1"/>
    </source>
</evidence>
<feature type="signal peptide" evidence="2">
    <location>
        <begin position="1"/>
        <end position="34"/>
    </location>
</feature>
<dbReference type="EMBL" id="CP136862">
    <property type="protein sequence ID" value="WOJ88748.1"/>
    <property type="molecule type" value="Genomic_DNA"/>
</dbReference>
<reference evidence="3 4" key="1">
    <citation type="submission" date="2023-10" db="EMBL/GenBank/DDBJ databases">
        <title>Novel methanotroph of the genus Methylocapsa from a subarctic wetland.</title>
        <authorList>
            <person name="Belova S.E."/>
            <person name="Oshkin I.Y."/>
            <person name="Miroshnikov K."/>
            <person name="Dedysh S.N."/>
        </authorList>
    </citation>
    <scope>NUCLEOTIDE SEQUENCE [LARGE SCALE GENOMIC DNA]</scope>
    <source>
        <strain evidence="3 4">RX1</strain>
    </source>
</reference>
<dbReference type="Proteomes" id="UP001626536">
    <property type="component" value="Chromosome"/>
</dbReference>
<keyword evidence="2" id="KW-0732">Signal</keyword>
<keyword evidence="4" id="KW-1185">Reference proteome</keyword>
<evidence type="ECO:0000256" key="1">
    <source>
        <dbReference type="SAM" id="MobiDB-lite"/>
    </source>
</evidence>
<evidence type="ECO:0000256" key="2">
    <source>
        <dbReference type="SAM" id="SignalP"/>
    </source>
</evidence>
<name>A0ABZ0HQB7_9HYPH</name>
<feature type="region of interest" description="Disordered" evidence="1">
    <location>
        <begin position="161"/>
        <end position="186"/>
    </location>
</feature>
<dbReference type="RefSeq" id="WP_407338186.1">
    <property type="nucleotide sequence ID" value="NZ_CP136862.1"/>
</dbReference>
<organism evidence="3 4">
    <name type="scientific">Methylocapsa polymorpha</name>
    <dbReference type="NCBI Taxonomy" id="3080828"/>
    <lineage>
        <taxon>Bacteria</taxon>
        <taxon>Pseudomonadati</taxon>
        <taxon>Pseudomonadota</taxon>
        <taxon>Alphaproteobacteria</taxon>
        <taxon>Hyphomicrobiales</taxon>
        <taxon>Beijerinckiaceae</taxon>
        <taxon>Methylocapsa</taxon>
    </lineage>
</organism>
<sequence>MGFSQRLILGFGRHARVLAIAAAALASSLNGAHAGFFDFLFGPQPVLRSPAPGYPGGMGPRWHPHAYFHARRPRVVVLHHRHLAAVEKTRHAAGSHAAPGIMEDDSLQDGDAVMTERGIRVFTGDDSRDHHKPEEFAKLSETKGLSSRARAALTAIDAHRSEGGGSLLRGPDVVTGRSAADSKVSEGELITDPRGRVIRYVGP</sequence>